<dbReference type="EMBL" id="JRKL02006611">
    <property type="protein sequence ID" value="KAF3948687.1"/>
    <property type="molecule type" value="Genomic_DNA"/>
</dbReference>
<evidence type="ECO:0000313" key="2">
    <source>
        <dbReference type="Proteomes" id="UP000737018"/>
    </source>
</evidence>
<evidence type="ECO:0000313" key="1">
    <source>
        <dbReference type="EMBL" id="KAF3948687.1"/>
    </source>
</evidence>
<keyword evidence="2" id="KW-1185">Reference proteome</keyword>
<protein>
    <submittedName>
        <fullName evidence="1">Uncharacterized protein</fullName>
    </submittedName>
</protein>
<dbReference type="Proteomes" id="UP000737018">
    <property type="component" value="Unassembled WGS sequence"/>
</dbReference>
<proteinExistence type="predicted"/>
<name>A0A8J4V8Q3_9ROSI</name>
<comment type="caution">
    <text evidence="1">The sequence shown here is derived from an EMBL/GenBank/DDBJ whole genome shotgun (WGS) entry which is preliminary data.</text>
</comment>
<organism evidence="1 2">
    <name type="scientific">Castanea mollissima</name>
    <name type="common">Chinese chestnut</name>
    <dbReference type="NCBI Taxonomy" id="60419"/>
    <lineage>
        <taxon>Eukaryota</taxon>
        <taxon>Viridiplantae</taxon>
        <taxon>Streptophyta</taxon>
        <taxon>Embryophyta</taxon>
        <taxon>Tracheophyta</taxon>
        <taxon>Spermatophyta</taxon>
        <taxon>Magnoliopsida</taxon>
        <taxon>eudicotyledons</taxon>
        <taxon>Gunneridae</taxon>
        <taxon>Pentapetalae</taxon>
        <taxon>rosids</taxon>
        <taxon>fabids</taxon>
        <taxon>Fagales</taxon>
        <taxon>Fagaceae</taxon>
        <taxon>Castanea</taxon>
    </lineage>
</organism>
<gene>
    <name evidence="1" type="ORF">CMV_025345</name>
</gene>
<sequence length="98" mass="11054">MRTGKGRRATTGDRARILHCRGSKPSCSAYSPSPGRNVPSMTFKYCFDALIVQMPILFAEFVASAFLHSQQLISQVHEPNKFWVLVDWYCISHLDSCS</sequence>
<reference evidence="1" key="1">
    <citation type="submission" date="2020-03" db="EMBL/GenBank/DDBJ databases">
        <title>Castanea mollissima Vanexum genome sequencing.</title>
        <authorList>
            <person name="Staton M."/>
        </authorList>
    </citation>
    <scope>NUCLEOTIDE SEQUENCE</scope>
    <source>
        <tissue evidence="1">Leaf</tissue>
    </source>
</reference>
<accession>A0A8J4V8Q3</accession>
<dbReference type="AlphaFoldDB" id="A0A8J4V8Q3"/>